<gene>
    <name evidence="3" type="ORF">hbim_04624</name>
    <name evidence="2" type="ORF">MMAGJ_50780</name>
</gene>
<dbReference type="Proteomes" id="UP001241092">
    <property type="component" value="Chromosome"/>
</dbReference>
<dbReference type="AlphaFoldDB" id="A0AAI8TTK2"/>
<dbReference type="EMBL" id="AP022567">
    <property type="protein sequence ID" value="BBX35796.1"/>
    <property type="molecule type" value="Genomic_DNA"/>
</dbReference>
<evidence type="ECO:0008006" key="6">
    <source>
        <dbReference type="Google" id="ProtNLM"/>
    </source>
</evidence>
<evidence type="ECO:0000256" key="1">
    <source>
        <dbReference type="SAM" id="SignalP"/>
    </source>
</evidence>
<reference evidence="3" key="3">
    <citation type="submission" date="2023-03" db="EMBL/GenBank/DDBJ databases">
        <title>Draft genome sequence of a Mycolicibacterium mageritense strain H4_3_1 isolated from a hybrid biological-inorganic system reactor.</title>
        <authorList>
            <person name="Feng X."/>
            <person name="Kazama D."/>
            <person name="Sato K."/>
            <person name="Kobayashi H."/>
        </authorList>
    </citation>
    <scope>NUCLEOTIDE SEQUENCE</scope>
    <source>
        <strain evidence="3">H4_3_1</strain>
    </source>
</reference>
<evidence type="ECO:0000313" key="5">
    <source>
        <dbReference type="Proteomes" id="UP001241092"/>
    </source>
</evidence>
<feature type="chain" id="PRO_5042501226" description="PASTA domain-containing protein" evidence="1">
    <location>
        <begin position="28"/>
        <end position="102"/>
    </location>
</feature>
<sequence length="102" mass="10357">MTKRVAATITAAAFAAVSLCLADTADAAPAGPQTADQVIGQLHSQGYQVLVNRIGAAPLEDCRVNDVRPGRTFSRTDSGAPGAGSSLVTTVTDRTVVVDVAC</sequence>
<feature type="signal peptide" evidence="1">
    <location>
        <begin position="1"/>
        <end position="27"/>
    </location>
</feature>
<keyword evidence="4" id="KW-1185">Reference proteome</keyword>
<name>A0AAI8TTK2_MYCME</name>
<evidence type="ECO:0000313" key="4">
    <source>
        <dbReference type="Proteomes" id="UP000465622"/>
    </source>
</evidence>
<proteinExistence type="predicted"/>
<accession>A0AAI8TTK2</accession>
<reference evidence="2 4" key="1">
    <citation type="journal article" date="2019" name="Emerg. Microbes Infect.">
        <title>Comprehensive subspecies identification of 175 nontuberculous mycobacteria species based on 7547 genomic profiles.</title>
        <authorList>
            <person name="Matsumoto Y."/>
            <person name="Kinjo T."/>
            <person name="Motooka D."/>
            <person name="Nabeya D."/>
            <person name="Jung N."/>
            <person name="Uechi K."/>
            <person name="Horii T."/>
            <person name="Iida T."/>
            <person name="Fujita J."/>
            <person name="Nakamura S."/>
        </authorList>
    </citation>
    <scope>NUCLEOTIDE SEQUENCE [LARGE SCALE GENOMIC DNA]</scope>
    <source>
        <strain evidence="2 4">JCM 12375</strain>
    </source>
</reference>
<keyword evidence="1" id="KW-0732">Signal</keyword>
<organism evidence="3 5">
    <name type="scientific">Mycolicibacterium mageritense</name>
    <name type="common">Mycobacterium mageritense</name>
    <dbReference type="NCBI Taxonomy" id="53462"/>
    <lineage>
        <taxon>Bacteria</taxon>
        <taxon>Bacillati</taxon>
        <taxon>Actinomycetota</taxon>
        <taxon>Actinomycetes</taxon>
        <taxon>Mycobacteriales</taxon>
        <taxon>Mycobacteriaceae</taxon>
        <taxon>Mycolicibacterium</taxon>
    </lineage>
</organism>
<evidence type="ECO:0000313" key="3">
    <source>
        <dbReference type="EMBL" id="BDY30678.1"/>
    </source>
</evidence>
<reference evidence="2" key="2">
    <citation type="submission" date="2020-02" db="EMBL/GenBank/DDBJ databases">
        <authorList>
            <person name="Matsumoto Y."/>
            <person name="Kinjo T."/>
            <person name="Motooka D."/>
            <person name="Nabeya D."/>
            <person name="Jung N."/>
            <person name="Uechi K."/>
            <person name="Horii T."/>
            <person name="Iida T."/>
            <person name="Fujita J."/>
            <person name="Nakamura S."/>
        </authorList>
    </citation>
    <scope>NUCLEOTIDE SEQUENCE</scope>
    <source>
        <strain evidence="2">JCM 12375</strain>
    </source>
</reference>
<dbReference type="Proteomes" id="UP000465622">
    <property type="component" value="Chromosome"/>
</dbReference>
<evidence type="ECO:0000313" key="2">
    <source>
        <dbReference type="EMBL" id="BBX35796.1"/>
    </source>
</evidence>
<dbReference type="EMBL" id="AP027452">
    <property type="protein sequence ID" value="BDY30678.1"/>
    <property type="molecule type" value="Genomic_DNA"/>
</dbReference>
<protein>
    <recommendedName>
        <fullName evidence="6">PASTA domain-containing protein</fullName>
    </recommendedName>
</protein>
<dbReference type="RefSeq" id="WP_036428001.1">
    <property type="nucleotide sequence ID" value="NZ_AP022567.1"/>
</dbReference>